<dbReference type="SUPFAM" id="SSF56300">
    <property type="entry name" value="Metallo-dependent phosphatases"/>
    <property type="match status" value="1"/>
</dbReference>
<dbReference type="InterPro" id="IPR004843">
    <property type="entry name" value="Calcineurin-like_PHP"/>
</dbReference>
<dbReference type="GO" id="GO:0009245">
    <property type="term" value="P:lipid A biosynthetic process"/>
    <property type="evidence" value="ECO:0007669"/>
    <property type="project" value="TreeGrafter"/>
</dbReference>
<dbReference type="InterPro" id="IPR006311">
    <property type="entry name" value="TAT_signal"/>
</dbReference>
<keyword evidence="2" id="KW-0378">Hydrolase</keyword>
<dbReference type="GO" id="GO:0016020">
    <property type="term" value="C:membrane"/>
    <property type="evidence" value="ECO:0007669"/>
    <property type="project" value="GOC"/>
</dbReference>
<evidence type="ECO:0000256" key="1">
    <source>
        <dbReference type="ARBA" id="ARBA00022723"/>
    </source>
</evidence>
<evidence type="ECO:0000256" key="2">
    <source>
        <dbReference type="ARBA" id="ARBA00022801"/>
    </source>
</evidence>
<protein>
    <recommendedName>
        <fullName evidence="4">Calcineurin-like phosphoesterase domain-containing protein</fullName>
    </recommendedName>
</protein>
<dbReference type="OrthoDB" id="9780884at2"/>
<dbReference type="GO" id="GO:0008758">
    <property type="term" value="F:UDP-2,3-diacylglucosamine hydrolase activity"/>
    <property type="evidence" value="ECO:0007669"/>
    <property type="project" value="TreeGrafter"/>
</dbReference>
<accession>A0A1I4TFB7</accession>
<feature type="domain" description="Calcineurin-like phosphoesterase" evidence="4">
    <location>
        <begin position="55"/>
        <end position="241"/>
    </location>
</feature>
<dbReference type="EMBL" id="FOTK01000053">
    <property type="protein sequence ID" value="SFM75355.1"/>
    <property type="molecule type" value="Genomic_DNA"/>
</dbReference>
<feature type="signal peptide" evidence="3">
    <location>
        <begin position="1"/>
        <end position="31"/>
    </location>
</feature>
<feature type="chain" id="PRO_5011470381" description="Calcineurin-like phosphoesterase domain-containing protein" evidence="3">
    <location>
        <begin position="32"/>
        <end position="331"/>
    </location>
</feature>
<dbReference type="Pfam" id="PF00149">
    <property type="entry name" value="Metallophos"/>
    <property type="match status" value="1"/>
</dbReference>
<sequence length="331" mass="35084">MLTRRTLLSRPTLAAACAAAGTLASAGYATAFEPHRVQVAHYRLCPPQWPPGLTMRIAVLTDVHAHPRCMGEGAIADVVARTNALAPDVTVLLGDYGSQSRGAVPFETVANLLRGLQAPKGVYAIQGNHDWGDDRAALRRGHGPTRAERALRTAGIAFVENSAVRLDVPAPLWLVGLESEATPGRDLNPERLDRQRSEILARALRDVPAAGAAILLAHEPDLFATGLDPRIALTLSGHTHGGQVRILGWSPWIPSRYGLRYAYGHIAEAGRDLIVSAGLGSHFVAGRPLRLGVPPEIVVVDLGPLSDGDAMEVARARRAGAHLHDPSGSSG</sequence>
<dbReference type="InterPro" id="IPR051158">
    <property type="entry name" value="Metallophosphoesterase_sf"/>
</dbReference>
<keyword evidence="1" id="KW-0479">Metal-binding</keyword>
<evidence type="ECO:0000313" key="5">
    <source>
        <dbReference type="EMBL" id="SFM75355.1"/>
    </source>
</evidence>
<dbReference type="PANTHER" id="PTHR31302:SF31">
    <property type="entry name" value="PHOSPHODIESTERASE YAEI"/>
    <property type="match status" value="1"/>
</dbReference>
<dbReference type="PROSITE" id="PS51318">
    <property type="entry name" value="TAT"/>
    <property type="match status" value="1"/>
</dbReference>
<dbReference type="GO" id="GO:0046872">
    <property type="term" value="F:metal ion binding"/>
    <property type="evidence" value="ECO:0007669"/>
    <property type="project" value="UniProtKB-KW"/>
</dbReference>
<dbReference type="Gene3D" id="3.60.21.10">
    <property type="match status" value="1"/>
</dbReference>
<evidence type="ECO:0000259" key="4">
    <source>
        <dbReference type="Pfam" id="PF00149"/>
    </source>
</evidence>
<proteinExistence type="predicted"/>
<evidence type="ECO:0000256" key="3">
    <source>
        <dbReference type="SAM" id="SignalP"/>
    </source>
</evidence>
<gene>
    <name evidence="5" type="ORF">SAMN05192568_105310</name>
</gene>
<dbReference type="Proteomes" id="UP000199048">
    <property type="component" value="Unassembled WGS sequence"/>
</dbReference>
<organism evidence="5 6">
    <name type="scientific">Methylobacterium pseudosasicola</name>
    <dbReference type="NCBI Taxonomy" id="582667"/>
    <lineage>
        <taxon>Bacteria</taxon>
        <taxon>Pseudomonadati</taxon>
        <taxon>Pseudomonadota</taxon>
        <taxon>Alphaproteobacteria</taxon>
        <taxon>Hyphomicrobiales</taxon>
        <taxon>Methylobacteriaceae</taxon>
        <taxon>Methylobacterium</taxon>
    </lineage>
</organism>
<dbReference type="STRING" id="582667.SAMN05192568_105310"/>
<name>A0A1I4TFB7_9HYPH</name>
<dbReference type="RefSeq" id="WP_092046236.1">
    <property type="nucleotide sequence ID" value="NZ_FOTK01000053.1"/>
</dbReference>
<dbReference type="AlphaFoldDB" id="A0A1I4TFB7"/>
<keyword evidence="3" id="KW-0732">Signal</keyword>
<dbReference type="InterPro" id="IPR029052">
    <property type="entry name" value="Metallo-depent_PP-like"/>
</dbReference>
<reference evidence="6" key="1">
    <citation type="submission" date="2016-10" db="EMBL/GenBank/DDBJ databases">
        <authorList>
            <person name="Varghese N."/>
            <person name="Submissions S."/>
        </authorList>
    </citation>
    <scope>NUCLEOTIDE SEQUENCE [LARGE SCALE GENOMIC DNA]</scope>
    <source>
        <strain evidence="6">BL36</strain>
    </source>
</reference>
<keyword evidence="6" id="KW-1185">Reference proteome</keyword>
<evidence type="ECO:0000313" key="6">
    <source>
        <dbReference type="Proteomes" id="UP000199048"/>
    </source>
</evidence>
<dbReference type="PANTHER" id="PTHR31302">
    <property type="entry name" value="TRANSMEMBRANE PROTEIN WITH METALLOPHOSPHOESTERASE DOMAIN-RELATED"/>
    <property type="match status" value="1"/>
</dbReference>